<evidence type="ECO:0000256" key="8">
    <source>
        <dbReference type="RuleBase" id="RU004479"/>
    </source>
</evidence>
<reference evidence="10 11" key="1">
    <citation type="journal article" date="2017" name="Genome Announc.">
        <title>Draft Genome Sequence of Romboutsia weinsteinii sp. nov. Strain CCRI-19649(T) Isolated from Surface Water.</title>
        <authorList>
            <person name="Maheux A.F."/>
            <person name="Boudreau D.K."/>
            <person name="Berube E."/>
            <person name="Boissinot M."/>
            <person name="Cantin P."/>
            <person name="Raymond F."/>
            <person name="Corbeil J."/>
            <person name="Omar R.F."/>
            <person name="Bergeron M.G."/>
        </authorList>
    </citation>
    <scope>NUCLEOTIDE SEQUENCE [LARGE SCALE GENOMIC DNA]</scope>
    <source>
        <strain evidence="10 11">CCRI-19649</strain>
    </source>
</reference>
<evidence type="ECO:0000256" key="3">
    <source>
        <dbReference type="ARBA" id="ARBA00022808"/>
    </source>
</evidence>
<dbReference type="PANTHER" id="PTHR10362">
    <property type="entry name" value="HISTIDINE AMMONIA-LYASE"/>
    <property type="match status" value="1"/>
</dbReference>
<dbReference type="GO" id="GO:0019556">
    <property type="term" value="P:L-histidine catabolic process to glutamate and formamide"/>
    <property type="evidence" value="ECO:0007669"/>
    <property type="project" value="UniProtKB-UniPathway"/>
</dbReference>
<comment type="catalytic activity">
    <reaction evidence="5 6 8">
        <text>L-histidine = trans-urocanate + NH4(+)</text>
        <dbReference type="Rhea" id="RHEA:21232"/>
        <dbReference type="ChEBI" id="CHEBI:17771"/>
        <dbReference type="ChEBI" id="CHEBI:28938"/>
        <dbReference type="ChEBI" id="CHEBI:57595"/>
        <dbReference type="EC" id="4.3.1.3"/>
    </reaction>
</comment>
<dbReference type="HAMAP" id="MF_00229">
    <property type="entry name" value="His_ammonia_lyase"/>
    <property type="match status" value="1"/>
</dbReference>
<dbReference type="AlphaFoldDB" id="A0A371JA11"/>
<dbReference type="InterPro" id="IPR005921">
    <property type="entry name" value="HutH"/>
</dbReference>
<accession>A0A371JA11</accession>
<keyword evidence="3 6" id="KW-0369">Histidine metabolism</keyword>
<dbReference type="InterPro" id="IPR022313">
    <property type="entry name" value="Phe/His_NH3-lyase_AS"/>
</dbReference>
<comment type="pathway">
    <text evidence="1 6 8">Amino-acid degradation; L-histidine degradation into L-glutamate; N-formimidoyl-L-glutamate from L-histidine: step 1/3.</text>
</comment>
<comment type="similarity">
    <text evidence="6 7">Belongs to the PAL/histidase family.</text>
</comment>
<gene>
    <name evidence="6 10" type="primary">hutH</name>
    <name evidence="10" type="ORF">CHL78_000015</name>
</gene>
<dbReference type="Proteomes" id="UP000215694">
    <property type="component" value="Unassembled WGS sequence"/>
</dbReference>
<dbReference type="Gene3D" id="1.10.275.10">
    <property type="entry name" value="Fumarase/aspartase (N-terminal domain)"/>
    <property type="match status" value="1"/>
</dbReference>
<evidence type="ECO:0000256" key="9">
    <source>
        <dbReference type="RuleBase" id="RU004480"/>
    </source>
</evidence>
<keyword evidence="4 6" id="KW-0456">Lyase</keyword>
<dbReference type="CDD" id="cd00332">
    <property type="entry name" value="PAL-HAL"/>
    <property type="match status" value="1"/>
</dbReference>
<evidence type="ECO:0000256" key="5">
    <source>
        <dbReference type="ARBA" id="ARBA00049269"/>
    </source>
</evidence>
<dbReference type="PROSITE" id="PS00488">
    <property type="entry name" value="PAL_HISTIDASE"/>
    <property type="match status" value="1"/>
</dbReference>
<keyword evidence="11" id="KW-1185">Reference proteome</keyword>
<dbReference type="GO" id="GO:0005737">
    <property type="term" value="C:cytoplasm"/>
    <property type="evidence" value="ECO:0007669"/>
    <property type="project" value="UniProtKB-SubCell"/>
</dbReference>
<evidence type="ECO:0000256" key="7">
    <source>
        <dbReference type="RuleBase" id="RU003954"/>
    </source>
</evidence>
<comment type="subcellular location">
    <subcellularLocation>
        <location evidence="6 9">Cytoplasm</location>
    </subcellularLocation>
</comment>
<evidence type="ECO:0000256" key="4">
    <source>
        <dbReference type="ARBA" id="ARBA00023239"/>
    </source>
</evidence>
<protein>
    <recommendedName>
        <fullName evidence="2 6">Histidine ammonia-lyase</fullName>
        <shortName evidence="6">Histidase</shortName>
        <ecNumber evidence="2 6">4.3.1.3</ecNumber>
    </recommendedName>
</protein>
<dbReference type="EC" id="4.3.1.3" evidence="2 6"/>
<dbReference type="SUPFAM" id="SSF48557">
    <property type="entry name" value="L-aspartase-like"/>
    <property type="match status" value="1"/>
</dbReference>
<dbReference type="Gene3D" id="1.20.200.10">
    <property type="entry name" value="Fumarase/aspartase (Central domain)"/>
    <property type="match status" value="1"/>
</dbReference>
<dbReference type="RefSeq" id="WP_094367178.1">
    <property type="nucleotide sequence ID" value="NZ_NOJY02000001.1"/>
</dbReference>
<dbReference type="FunFam" id="1.20.200.10:FF:000003">
    <property type="entry name" value="Histidine ammonia-lyase"/>
    <property type="match status" value="1"/>
</dbReference>
<dbReference type="InterPro" id="IPR008948">
    <property type="entry name" value="L-Aspartase-like"/>
</dbReference>
<evidence type="ECO:0000313" key="11">
    <source>
        <dbReference type="Proteomes" id="UP000215694"/>
    </source>
</evidence>
<dbReference type="NCBIfam" id="NF006871">
    <property type="entry name" value="PRK09367.1"/>
    <property type="match status" value="1"/>
</dbReference>
<keyword evidence="6" id="KW-0963">Cytoplasm</keyword>
<evidence type="ECO:0000313" key="10">
    <source>
        <dbReference type="EMBL" id="RDY29594.1"/>
    </source>
</evidence>
<evidence type="ECO:0000256" key="1">
    <source>
        <dbReference type="ARBA" id="ARBA00005113"/>
    </source>
</evidence>
<comment type="PTM">
    <text evidence="6">Contains an active site 4-methylidene-imidazol-5-one (MIO), which is formed autocatalytically by cyclization and dehydration of residues Ala-Ser-Gly.</text>
</comment>
<evidence type="ECO:0000256" key="6">
    <source>
        <dbReference type="HAMAP-Rule" id="MF_00229"/>
    </source>
</evidence>
<name>A0A371JA11_9FIRM</name>
<comment type="caution">
    <text evidence="10">The sequence shown here is derived from an EMBL/GenBank/DDBJ whole genome shotgun (WGS) entry which is preliminary data.</text>
</comment>
<dbReference type="InterPro" id="IPR024083">
    <property type="entry name" value="Fumarase/histidase_N"/>
</dbReference>
<feature type="cross-link" description="5-imidazolinone (Ala-Gly)" evidence="6">
    <location>
        <begin position="143"/>
        <end position="145"/>
    </location>
</feature>
<dbReference type="Pfam" id="PF00221">
    <property type="entry name" value="Lyase_aromatic"/>
    <property type="match status" value="1"/>
</dbReference>
<proteinExistence type="inferred from homology"/>
<dbReference type="EMBL" id="NOJY02000001">
    <property type="protein sequence ID" value="RDY29594.1"/>
    <property type="molecule type" value="Genomic_DNA"/>
</dbReference>
<feature type="modified residue" description="2,3-didehydroalanine (Ser)" evidence="6">
    <location>
        <position position="144"/>
    </location>
</feature>
<sequence length="522" mass="56640">MKRILIDGSSLTIEDVINITRHNYKVELTKGAIEKVQKARDLVDKFVEEEKISYGITTGFGKFSDVAISKEEAQKLQKNLIISHACGVGNPFSEDIVRGIMALRVNALSKGHSGIRIKTLQTLVDMLNEGVHPIIPEKGSLGASGDLAPLSHMVLTMLGEGEAIYKGDRLSSKEAMERAGIDIIDDLSSKEGLALINGTQAMTSVGLLTLYDAINLVKTADIAFGLTMEGLNGITCAMDKKVHGVRPHMGQINTAKNILDILEGSDMTTKQGDLRVQDAYSLRCTPQIHGASKDALGYIKDKINIEINSVTDNPIIFPELEEVISGGNFHGQPMALSFDFLGIALSELANISERRLEKLVNPAISHGLPAFLTNKGGLNSGFMIVQYSAASLVSENKVLAHPASVDSIPSSANQEDHVSMGTIAARKAKEIMENVRKVLAMEILGAVQAIDLRGKKTLGKGTEAAYKIVREHTSFIDKDRVMYKEINICEEIVKKNLLVEAVEEALGSEILVDEQLLEESLI</sequence>
<dbReference type="InterPro" id="IPR001106">
    <property type="entry name" value="Aromatic_Lyase"/>
</dbReference>
<dbReference type="GO" id="GO:0019557">
    <property type="term" value="P:L-histidine catabolic process to glutamate and formate"/>
    <property type="evidence" value="ECO:0007669"/>
    <property type="project" value="UniProtKB-UniPathway"/>
</dbReference>
<evidence type="ECO:0000256" key="2">
    <source>
        <dbReference type="ARBA" id="ARBA00012994"/>
    </source>
</evidence>
<dbReference type="FunFam" id="1.10.275.10:FF:000005">
    <property type="entry name" value="Histidine ammonia-lyase"/>
    <property type="match status" value="1"/>
</dbReference>
<dbReference type="NCBIfam" id="TIGR01225">
    <property type="entry name" value="hutH"/>
    <property type="match status" value="1"/>
</dbReference>
<dbReference type="GO" id="GO:0004397">
    <property type="term" value="F:histidine ammonia-lyase activity"/>
    <property type="evidence" value="ECO:0007669"/>
    <property type="project" value="UniProtKB-UniRule"/>
</dbReference>
<dbReference type="OrthoDB" id="9806955at2"/>
<organism evidence="10 11">
    <name type="scientific">Romboutsia weinsteinii</name>
    <dbReference type="NCBI Taxonomy" id="2020949"/>
    <lineage>
        <taxon>Bacteria</taxon>
        <taxon>Bacillati</taxon>
        <taxon>Bacillota</taxon>
        <taxon>Clostridia</taxon>
        <taxon>Peptostreptococcales</taxon>
        <taxon>Peptostreptococcaceae</taxon>
        <taxon>Romboutsia</taxon>
    </lineage>
</organism>
<dbReference type="UniPathway" id="UPA00379">
    <property type="reaction ID" value="UER00549"/>
</dbReference>